<evidence type="ECO:0000256" key="3">
    <source>
        <dbReference type="SAM" id="MobiDB-lite"/>
    </source>
</evidence>
<evidence type="ECO:0000313" key="6">
    <source>
        <dbReference type="Proteomes" id="UP000279271"/>
    </source>
</evidence>
<dbReference type="InterPro" id="IPR011989">
    <property type="entry name" value="ARM-like"/>
</dbReference>
<dbReference type="EMBL" id="QOKY01000178">
    <property type="protein sequence ID" value="RMZ54534.1"/>
    <property type="molecule type" value="Genomic_DNA"/>
</dbReference>
<dbReference type="GO" id="GO:0031929">
    <property type="term" value="P:TOR signaling"/>
    <property type="evidence" value="ECO:0007669"/>
    <property type="project" value="InterPro"/>
</dbReference>
<organism evidence="5 6">
    <name type="scientific">Auxenochlorella protothecoides</name>
    <name type="common">Green microalga</name>
    <name type="synonym">Chlorella protothecoides</name>
    <dbReference type="NCBI Taxonomy" id="3075"/>
    <lineage>
        <taxon>Eukaryota</taxon>
        <taxon>Viridiplantae</taxon>
        <taxon>Chlorophyta</taxon>
        <taxon>core chlorophytes</taxon>
        <taxon>Trebouxiophyceae</taxon>
        <taxon>Chlorellales</taxon>
        <taxon>Chlorellaceae</taxon>
        <taxon>Auxenochlorella</taxon>
    </lineage>
</organism>
<dbReference type="InterPro" id="IPR029347">
    <property type="entry name" value="Raptor_N"/>
</dbReference>
<dbReference type="InterPro" id="IPR004083">
    <property type="entry name" value="Raptor"/>
</dbReference>
<name>A0A3M7KXD4_AUXPR</name>
<dbReference type="GO" id="GO:0005737">
    <property type="term" value="C:cytoplasm"/>
    <property type="evidence" value="ECO:0007669"/>
    <property type="project" value="TreeGrafter"/>
</dbReference>
<dbReference type="InterPro" id="IPR016024">
    <property type="entry name" value="ARM-type_fold"/>
</dbReference>
<dbReference type="GO" id="GO:0031931">
    <property type="term" value="C:TORC1 complex"/>
    <property type="evidence" value="ECO:0007669"/>
    <property type="project" value="InterPro"/>
</dbReference>
<gene>
    <name evidence="5" type="ORF">APUTEX25_001706</name>
</gene>
<dbReference type="Pfam" id="PF14538">
    <property type="entry name" value="Raptor_N"/>
    <property type="match status" value="1"/>
</dbReference>
<feature type="compositionally biased region" description="Low complexity" evidence="3">
    <location>
        <begin position="271"/>
        <end position="290"/>
    </location>
</feature>
<keyword evidence="2" id="KW-0677">Repeat</keyword>
<comment type="caution">
    <text evidence="5">The sequence shown here is derived from an EMBL/GenBank/DDBJ whole genome shotgun (WGS) entry which is preliminary data.</text>
</comment>
<sequence>MDSPITTLGVTTLSIHRVAATLEKLISRVEEPGSPSLLTEELSRRLCLQDPAFAWLREESEHARPRLLCEARHDELAGAPAGPGPGAREGLVSRWRQKERLKTTAVALVVCLNIGVDPPDVVRVSPCARTECWIDPLSMPAAKALDAIGKSLQVQYERWQPRAKYKMHLDPTTEDVKKLATSSRRAARGERVLFHYNGHGVPRPTANGEIWVFNRSYTQYIPLSLYDLQTWLGTPAIYVFDCSTAGQILHSFKQFMAQRAQEAEGYAPGAAGNGSAYAPSSAPSTASSLPEGGLPPSHPPADPMRSCILLCACGEADVLPQTADLPADLFTACLTTPIKVALRWFWARSAPRWRDALPEEELRAGLADRVPGKQTDRKTPLGELNWVFTAITDTIAWNVLPRALFQRLFRQDLLVASLFRNFLLADRVMRAHGCTPVSHPRLPPTHQHAMWQAWDMAAEACLLQLPAMLAPGSTVEYVPSPFFSEQLTAFELWLEHGSPDRPPPEQLPIVLQARSEYCFCFCQGGRGEWGRGGSPTVSAGAVPDGAHRAQGPSASAPLTLLNLSVLLSQVHRLRALVLLGRFLDMGSWAVDLALSVGIFPYVLKLLQTTAADLRATLVFIWAKIMAWDANPQVQGDLVKDGGHVYFVKQLDARGSGPGGPGAAPPAAAESRAQAAFVLAALCDGHPRGQLLCAKAGLLGAVLGQMPQALAALAAGPGAGGDGQSRRSSALLVKWLALVLGKAVEGQPALCAAAMAEQAHDIVARLLASADPEVRGAACFALGALIQVDPGEEEAEGEGEAAGAQPPASERWKQERAIACSLMEMVYDASPVVRGEVACALGRLASGHGLLFQAASTSALGLPPGLRGV</sequence>
<feature type="domain" description="Raptor N-terminal CASPase-like" evidence="4">
    <location>
        <begin position="100"/>
        <end position="253"/>
    </location>
</feature>
<reference evidence="6" key="1">
    <citation type="journal article" date="2018" name="Algal Res.">
        <title>Characterization of plant carbon substrate utilization by Auxenochlorella protothecoides.</title>
        <authorList>
            <person name="Vogler B.W."/>
            <person name="Starkenburg S.R."/>
            <person name="Sudasinghe N."/>
            <person name="Schambach J.Y."/>
            <person name="Rollin J.A."/>
            <person name="Pattathil S."/>
            <person name="Barry A.N."/>
        </authorList>
    </citation>
    <scope>NUCLEOTIDE SEQUENCE [LARGE SCALE GENOMIC DNA]</scope>
    <source>
        <strain evidence="6">UTEX 25</strain>
    </source>
</reference>
<dbReference type="SMART" id="SM01302">
    <property type="entry name" value="Raptor_N"/>
    <property type="match status" value="1"/>
</dbReference>
<protein>
    <recommendedName>
        <fullName evidence="4">Raptor N-terminal CASPase-like domain-containing protein</fullName>
    </recommendedName>
</protein>
<dbReference type="PANTHER" id="PTHR12848:SF16">
    <property type="entry name" value="REGULATORY-ASSOCIATED PROTEIN OF MTOR"/>
    <property type="match status" value="1"/>
</dbReference>
<evidence type="ECO:0000256" key="1">
    <source>
        <dbReference type="ARBA" id="ARBA00022574"/>
    </source>
</evidence>
<dbReference type="AlphaFoldDB" id="A0A3M7KXD4"/>
<evidence type="ECO:0000256" key="2">
    <source>
        <dbReference type="ARBA" id="ARBA00022737"/>
    </source>
</evidence>
<keyword evidence="1" id="KW-0853">WD repeat</keyword>
<evidence type="ECO:0000259" key="4">
    <source>
        <dbReference type="SMART" id="SM01302"/>
    </source>
</evidence>
<feature type="region of interest" description="Disordered" evidence="3">
    <location>
        <begin position="271"/>
        <end position="298"/>
    </location>
</feature>
<proteinExistence type="predicted"/>
<accession>A0A3M7KXD4</accession>
<dbReference type="Proteomes" id="UP000279271">
    <property type="component" value="Unassembled WGS sequence"/>
</dbReference>
<dbReference type="PANTHER" id="PTHR12848">
    <property type="entry name" value="REGULATORY-ASSOCIATED PROTEIN OF MTOR"/>
    <property type="match status" value="1"/>
</dbReference>
<dbReference type="SUPFAM" id="SSF48371">
    <property type="entry name" value="ARM repeat"/>
    <property type="match status" value="1"/>
</dbReference>
<dbReference type="Gene3D" id="1.25.10.10">
    <property type="entry name" value="Leucine-rich Repeat Variant"/>
    <property type="match status" value="1"/>
</dbReference>
<dbReference type="GO" id="GO:0071230">
    <property type="term" value="P:cellular response to amino acid stimulus"/>
    <property type="evidence" value="ECO:0007669"/>
    <property type="project" value="TreeGrafter"/>
</dbReference>
<dbReference type="GO" id="GO:0030307">
    <property type="term" value="P:positive regulation of cell growth"/>
    <property type="evidence" value="ECO:0007669"/>
    <property type="project" value="TreeGrafter"/>
</dbReference>
<dbReference type="PRINTS" id="PR01547">
    <property type="entry name" value="YEAST176DUF"/>
</dbReference>
<dbReference type="GO" id="GO:0009267">
    <property type="term" value="P:cellular response to starvation"/>
    <property type="evidence" value="ECO:0007669"/>
    <property type="project" value="TreeGrafter"/>
</dbReference>
<evidence type="ECO:0000313" key="5">
    <source>
        <dbReference type="EMBL" id="RMZ54534.1"/>
    </source>
</evidence>
<dbReference type="GO" id="GO:0010506">
    <property type="term" value="P:regulation of autophagy"/>
    <property type="evidence" value="ECO:0007669"/>
    <property type="project" value="TreeGrafter"/>
</dbReference>
<dbReference type="GO" id="GO:0030674">
    <property type="term" value="F:protein-macromolecule adaptor activity"/>
    <property type="evidence" value="ECO:0007669"/>
    <property type="project" value="TreeGrafter"/>
</dbReference>